<dbReference type="EMBL" id="CP037867">
    <property type="protein sequence ID" value="QBM29541.1"/>
    <property type="molecule type" value="Genomic_DNA"/>
</dbReference>
<dbReference type="PANTHER" id="PTHR37512:SF1">
    <property type="entry name" value="NADR_TTD14 AAA DOMAIN-CONTAINING PROTEIN"/>
    <property type="match status" value="1"/>
</dbReference>
<dbReference type="InterPro" id="IPR038727">
    <property type="entry name" value="NadR/Ttd14_AAA_dom"/>
</dbReference>
<gene>
    <name evidence="2" type="ORF">HPF_17735</name>
</gene>
<organism evidence="2 3">
    <name type="scientific">Hydrogenophaga pseudoflava</name>
    <name type="common">Pseudomonas carboxydoflava</name>
    <dbReference type="NCBI Taxonomy" id="47421"/>
    <lineage>
        <taxon>Bacteria</taxon>
        <taxon>Pseudomonadati</taxon>
        <taxon>Pseudomonadota</taxon>
        <taxon>Betaproteobacteria</taxon>
        <taxon>Burkholderiales</taxon>
        <taxon>Comamonadaceae</taxon>
        <taxon>Hydrogenophaga</taxon>
    </lineage>
</organism>
<evidence type="ECO:0000313" key="2">
    <source>
        <dbReference type="EMBL" id="QBM29541.1"/>
    </source>
</evidence>
<dbReference type="RefSeq" id="WP_133157390.1">
    <property type="nucleotide sequence ID" value="NZ_CP037867.1"/>
</dbReference>
<evidence type="ECO:0000313" key="3">
    <source>
        <dbReference type="Proteomes" id="UP000293912"/>
    </source>
</evidence>
<dbReference type="Proteomes" id="UP000293912">
    <property type="component" value="Chromosome"/>
</dbReference>
<dbReference type="InterPro" id="IPR052735">
    <property type="entry name" value="NAD_biosynth-regulator"/>
</dbReference>
<feature type="domain" description="NadR/Ttd14 AAA" evidence="1">
    <location>
        <begin position="5"/>
        <end position="165"/>
    </location>
</feature>
<proteinExistence type="predicted"/>
<keyword evidence="3" id="KW-1185">Reference proteome</keyword>
<reference evidence="2 3" key="1">
    <citation type="submission" date="2019-03" db="EMBL/GenBank/DDBJ databases">
        <authorList>
            <person name="Sebastian G."/>
            <person name="Baumann P."/>
            <person name="Ruckert C."/>
            <person name="Kalinowski J."/>
            <person name="Nebel B."/>
            <person name="Takors R."/>
            <person name="Blombach B."/>
        </authorList>
    </citation>
    <scope>NUCLEOTIDE SEQUENCE [LARGE SCALE GENOMIC DNA]</scope>
    <source>
        <strain evidence="2 3">DSM 1084</strain>
    </source>
</reference>
<evidence type="ECO:0000259" key="1">
    <source>
        <dbReference type="Pfam" id="PF13521"/>
    </source>
</evidence>
<dbReference type="InterPro" id="IPR027417">
    <property type="entry name" value="P-loop_NTPase"/>
</dbReference>
<name>A0A4P6X6Z7_HYDPS</name>
<sequence length="224" mass="24500">MALVVTLLGGESTGKTSLARALCGHLMARGLTTELVSEHLRHWCEQQGRAPHSHEQAAVAREQARLTDEMASLHGVDIVVADTSPLVIAAYSELYFKDHSLWHEALAWQRCVDLTLLMGLDLAWVADGFFRDSPAVRDAVDAAIRRELQAAGLAFQTIHGHGQTRTEQALRAIGRCLGQDLTTTEPSLTSGRRAWSCDKCSDPACEHRLFSGLLARNHTGDARP</sequence>
<dbReference type="AlphaFoldDB" id="A0A4P6X6Z7"/>
<dbReference type="PANTHER" id="PTHR37512">
    <property type="entry name" value="TRIFUNCTIONAL NAD BIOSYNTHESIS/REGULATOR PROTEIN NADR"/>
    <property type="match status" value="1"/>
</dbReference>
<dbReference type="KEGG" id="hpse:HPF_17735"/>
<dbReference type="Gene3D" id="3.40.50.300">
    <property type="entry name" value="P-loop containing nucleotide triphosphate hydrolases"/>
    <property type="match status" value="1"/>
</dbReference>
<dbReference type="SUPFAM" id="SSF52540">
    <property type="entry name" value="P-loop containing nucleoside triphosphate hydrolases"/>
    <property type="match status" value="1"/>
</dbReference>
<dbReference type="Pfam" id="PF13521">
    <property type="entry name" value="AAA_28"/>
    <property type="match status" value="1"/>
</dbReference>
<protein>
    <recommendedName>
        <fullName evidence="1">NadR/Ttd14 AAA domain-containing protein</fullName>
    </recommendedName>
</protein>
<accession>A0A4P6X6Z7</accession>